<dbReference type="InterPro" id="IPR038729">
    <property type="entry name" value="Rad50/SbcC_AAA"/>
</dbReference>
<feature type="domain" description="Rad50/SbcC-type AAA" evidence="2">
    <location>
        <begin position="5"/>
        <end position="207"/>
    </location>
</feature>
<accession>A0ABT7SNY9</accession>
<feature type="coiled-coil region" evidence="1">
    <location>
        <begin position="662"/>
        <end position="823"/>
    </location>
</feature>
<evidence type="ECO:0000259" key="2">
    <source>
        <dbReference type="Pfam" id="PF13476"/>
    </source>
</evidence>
<evidence type="ECO:0000256" key="1">
    <source>
        <dbReference type="SAM" id="Coils"/>
    </source>
</evidence>
<keyword evidence="4" id="KW-1185">Reference proteome</keyword>
<reference evidence="3 4" key="1">
    <citation type="submission" date="2023-06" db="EMBL/GenBank/DDBJ databases">
        <title>Thiopseudomonas sp. CY1220 draft genome sequence.</title>
        <authorList>
            <person name="Zhao G."/>
            <person name="An M."/>
        </authorList>
    </citation>
    <scope>NUCLEOTIDE SEQUENCE [LARGE SCALE GENOMIC DNA]</scope>
    <source>
        <strain evidence="3 4">CY1220</strain>
    </source>
</reference>
<dbReference type="Gene3D" id="3.40.50.300">
    <property type="entry name" value="P-loop containing nucleotide triphosphate hydrolases"/>
    <property type="match status" value="2"/>
</dbReference>
<keyword evidence="1" id="KW-0175">Coiled coil</keyword>
<proteinExistence type="predicted"/>
<dbReference type="PANTHER" id="PTHR32114">
    <property type="entry name" value="ABC TRANSPORTER ABCH.3"/>
    <property type="match status" value="1"/>
</dbReference>
<evidence type="ECO:0000313" key="3">
    <source>
        <dbReference type="EMBL" id="MDM7857906.1"/>
    </source>
</evidence>
<dbReference type="Pfam" id="PF13476">
    <property type="entry name" value="AAA_23"/>
    <property type="match status" value="1"/>
</dbReference>
<feature type="coiled-coil region" evidence="1">
    <location>
        <begin position="877"/>
        <end position="945"/>
    </location>
</feature>
<gene>
    <name evidence="3" type="ORF">QEZ41_06400</name>
</gene>
<sequence length="1141" mass="129979">MKILSIRLKNINALKGEWKIDFTQEPFNGSSLFAITGPTGAGKTTLLDAICLALYSRTPRMNAISQTSNELMTRHTSECLVEVEFAVKDEGYRAFWSQRRARDKADGALQAARTELAHLDGRIITDKLSEKPKEVERLTGLDFLRFTQSMMLAQGGFAAFLEANANDRADLLEQLTGTEIYGEISARVYDIQREQRHELEKLNSRAQGMQLLSEEEFNSVKAQLADVQFQADVLKKQQTQLHEQQQWRNHLDQAQSSKQQAEHQLEQVRRQQLEQASALQRLANHAPAALLQADYQALQAAKQRLENSQQSLTSAQHTERECTGQIEQLAWQQYQYAQQSLDSISAQLQTLTKQEQQLLAQRTLTPQHEDLPNHLKDWGSKFAQLEKQQRDTRQQQTEYANAETQIQRLSAELQAHNQKLHQQQCALAPLQNARNAQQQTLTQTLAQRTAQEWQIQLNTLYERNQHYQRLGQIYPTEQRLHTAQTDLQKRSAEHAVAIKQQEQRRETLLAQYQILNEQVQDKTQLLQQEQRIASLEQHRTQLQADEACPLCGSHEHPAISEYQALDLSQTEQTLREKQAELDAIKEQGLDCRAALDKLQLEHDQLLKQQHETASELQQLTREKNQCLAELELASTLTETEFTAAQTAYQQTLKECKERLTAIDQAQAALAQCEQDYRLAEQAARDTQQLITTQQLKLDSQTEQQTKLTARIHTQQDEVLQLQQQLTEQLAQLGYTLPDEPQQWLTERQQESQRWQEGKQQLHQLELQIANLRSQQQNAAQLQQTAQQRWHALGASEGAPCPPTANLQQALADTQRQLHSSEQQQLQLQGQIHSLTERLTEAQTTYQQQHAQWATCLAQSPFAGEDAFLQALLPAEQAQQLQELKQQIDNALQDANTLLKDATQRIEQLSAQPQTVLSSAELAQQLSVLDAQLSELNRQLGRLQHSLDTDTSNRIAQQELLTQIEQQQLLYDQWQQLNSLIGSADGSKYRRFVQGLTLDHLVSLANEQLAVLHNRYQLSRHEQAELEIKIVDTWQGDIQRDTRTLSGGESFLVSLALALALSELVSQKTRIDSLFLDEGFGTLDNETLEMALNALDNLNAEGKTIGIISHVEALKDRIPVQIKVHKSTGMGYSTLDDCYRVS</sequence>
<organism evidence="3 4">
    <name type="scientific">Thiopseudomonas acetoxidans</name>
    <dbReference type="NCBI Taxonomy" id="3041622"/>
    <lineage>
        <taxon>Bacteria</taxon>
        <taxon>Pseudomonadati</taxon>
        <taxon>Pseudomonadota</taxon>
        <taxon>Gammaproteobacteria</taxon>
        <taxon>Pseudomonadales</taxon>
        <taxon>Pseudomonadaceae</taxon>
        <taxon>Thiopseudomonas</taxon>
    </lineage>
</organism>
<name>A0ABT7SNY9_9GAMM</name>
<feature type="coiled-coil region" evidence="1">
    <location>
        <begin position="244"/>
        <end position="361"/>
    </location>
</feature>
<feature type="coiled-coil region" evidence="1">
    <location>
        <begin position="385"/>
        <end position="426"/>
    </location>
</feature>
<protein>
    <submittedName>
        <fullName evidence="3">SbcC/MukB-like Walker B domain-containing protein</fullName>
    </submittedName>
</protein>
<dbReference type="Proteomes" id="UP001241056">
    <property type="component" value="Unassembled WGS sequence"/>
</dbReference>
<dbReference type="EMBL" id="JAUCDY010000006">
    <property type="protein sequence ID" value="MDM7857906.1"/>
    <property type="molecule type" value="Genomic_DNA"/>
</dbReference>
<comment type="caution">
    <text evidence="3">The sequence shown here is derived from an EMBL/GenBank/DDBJ whole genome shotgun (WGS) entry which is preliminary data.</text>
</comment>
<dbReference type="InterPro" id="IPR027417">
    <property type="entry name" value="P-loop_NTPase"/>
</dbReference>
<dbReference type="RefSeq" id="WP_289410565.1">
    <property type="nucleotide sequence ID" value="NZ_JAUCDY010000006.1"/>
</dbReference>
<dbReference type="SUPFAM" id="SSF52540">
    <property type="entry name" value="P-loop containing nucleoside triphosphate hydrolases"/>
    <property type="match status" value="2"/>
</dbReference>
<dbReference type="Pfam" id="PF13558">
    <property type="entry name" value="SbcC_Walker_B"/>
    <property type="match status" value="1"/>
</dbReference>
<feature type="coiled-coil region" evidence="1">
    <location>
        <begin position="498"/>
        <end position="636"/>
    </location>
</feature>
<dbReference type="PANTHER" id="PTHR32114:SF2">
    <property type="entry name" value="ABC TRANSPORTER ABCH.3"/>
    <property type="match status" value="1"/>
</dbReference>
<evidence type="ECO:0000313" key="4">
    <source>
        <dbReference type="Proteomes" id="UP001241056"/>
    </source>
</evidence>